<evidence type="ECO:0000313" key="2">
    <source>
        <dbReference type="EMBL" id="NEE22363.1"/>
    </source>
</evidence>
<proteinExistence type="predicted"/>
<comment type="caution">
    <text evidence="2">The sequence shown here is derived from an EMBL/GenBank/DDBJ whole genome shotgun (WGS) entry which is preliminary data.</text>
</comment>
<protein>
    <submittedName>
        <fullName evidence="2">GNAT family N-acetyltransferase</fullName>
    </submittedName>
</protein>
<accession>A0A6G3XXD8</accession>
<keyword evidence="2" id="KW-0808">Transferase</keyword>
<sequence length="39" mass="3833">MGQTLAEILDGAACGRFPETDGGTTVVAAPNGRDTGVIA</sequence>
<dbReference type="GO" id="GO:0016740">
    <property type="term" value="F:transferase activity"/>
    <property type="evidence" value="ECO:0007669"/>
    <property type="project" value="UniProtKB-KW"/>
</dbReference>
<dbReference type="AlphaFoldDB" id="A0A6G3XXD8"/>
<feature type="non-terminal residue" evidence="2">
    <location>
        <position position="39"/>
    </location>
</feature>
<name>A0A6G3XXD8_9ACTN</name>
<gene>
    <name evidence="2" type="ORF">G3M58_89870</name>
</gene>
<feature type="region of interest" description="Disordered" evidence="1">
    <location>
        <begin position="19"/>
        <end position="39"/>
    </location>
</feature>
<evidence type="ECO:0000256" key="1">
    <source>
        <dbReference type="SAM" id="MobiDB-lite"/>
    </source>
</evidence>
<reference evidence="2" key="1">
    <citation type="submission" date="2020-01" db="EMBL/GenBank/DDBJ databases">
        <title>Insect and environment-associated Actinomycetes.</title>
        <authorList>
            <person name="Currrie C."/>
            <person name="Chevrette M."/>
            <person name="Carlson C."/>
            <person name="Stubbendieck R."/>
            <person name="Wendt-Pienkowski E."/>
        </authorList>
    </citation>
    <scope>NUCLEOTIDE SEQUENCE</scope>
    <source>
        <strain evidence="2">SID7499</strain>
    </source>
</reference>
<dbReference type="EMBL" id="JAAGMN010009694">
    <property type="protein sequence ID" value="NEE22363.1"/>
    <property type="molecule type" value="Genomic_DNA"/>
</dbReference>
<organism evidence="2">
    <name type="scientific">Streptomyces sp. SID7499</name>
    <dbReference type="NCBI Taxonomy" id="2706086"/>
    <lineage>
        <taxon>Bacteria</taxon>
        <taxon>Bacillati</taxon>
        <taxon>Actinomycetota</taxon>
        <taxon>Actinomycetes</taxon>
        <taxon>Kitasatosporales</taxon>
        <taxon>Streptomycetaceae</taxon>
        <taxon>Streptomyces</taxon>
    </lineage>
</organism>